<dbReference type="FunFam" id="1.25.40.20:FF:000246">
    <property type="entry name" value="Ankyrin repeat and SOCS box containing 2"/>
    <property type="match status" value="1"/>
</dbReference>
<dbReference type="InterPro" id="IPR036036">
    <property type="entry name" value="SOCS_box-like_dom_sf"/>
</dbReference>
<dbReference type="Ensembl" id="ENSCPBT00000014062.1">
    <property type="protein sequence ID" value="ENSCPBP00000011762.1"/>
    <property type="gene ID" value="ENSCPBG00000008938.1"/>
</dbReference>
<dbReference type="GeneTree" id="ENSGT00940000155490"/>
<feature type="region of interest" description="Disordered" evidence="5">
    <location>
        <begin position="42"/>
        <end position="67"/>
    </location>
</feature>
<dbReference type="GO" id="GO:0005634">
    <property type="term" value="C:nucleus"/>
    <property type="evidence" value="ECO:0007669"/>
    <property type="project" value="TreeGrafter"/>
</dbReference>
<dbReference type="UniPathway" id="UPA00143"/>
<organism evidence="7 8">
    <name type="scientific">Chrysemys picta bellii</name>
    <name type="common">Western painted turtle</name>
    <name type="synonym">Emys bellii</name>
    <dbReference type="NCBI Taxonomy" id="8478"/>
    <lineage>
        <taxon>Eukaryota</taxon>
        <taxon>Metazoa</taxon>
        <taxon>Chordata</taxon>
        <taxon>Craniata</taxon>
        <taxon>Vertebrata</taxon>
        <taxon>Euteleostomi</taxon>
        <taxon>Archelosauria</taxon>
        <taxon>Testudinata</taxon>
        <taxon>Testudines</taxon>
        <taxon>Cryptodira</taxon>
        <taxon>Durocryptodira</taxon>
        <taxon>Testudinoidea</taxon>
        <taxon>Emydidae</taxon>
        <taxon>Chrysemys</taxon>
    </lineage>
</organism>
<dbReference type="GO" id="GO:0005737">
    <property type="term" value="C:cytoplasm"/>
    <property type="evidence" value="ECO:0007669"/>
    <property type="project" value="TreeGrafter"/>
</dbReference>
<dbReference type="InterPro" id="IPR001496">
    <property type="entry name" value="SOCS_box"/>
</dbReference>
<dbReference type="PROSITE" id="PS50225">
    <property type="entry name" value="SOCS"/>
    <property type="match status" value="1"/>
</dbReference>
<name>A0A8C3FRT7_CHRPI</name>
<feature type="repeat" description="ANK" evidence="4">
    <location>
        <begin position="400"/>
        <end position="432"/>
    </location>
</feature>
<dbReference type="PRINTS" id="PR01415">
    <property type="entry name" value="ANKYRIN"/>
</dbReference>
<keyword evidence="2" id="KW-0677">Repeat</keyword>
<accession>A0A8C3FRT7</accession>
<dbReference type="Gene3D" id="1.10.750.20">
    <property type="entry name" value="SOCS box"/>
    <property type="match status" value="1"/>
</dbReference>
<dbReference type="FunFam" id="1.10.750.20:FF:000001">
    <property type="entry name" value="Ankyrin repeat and SOCS box containing 1"/>
    <property type="match status" value="1"/>
</dbReference>
<keyword evidence="8" id="KW-1185">Reference proteome</keyword>
<protein>
    <submittedName>
        <fullName evidence="7">Ankyrin repeat and SOCS box containing 2</fullName>
    </submittedName>
</protein>
<evidence type="ECO:0000313" key="8">
    <source>
        <dbReference type="Proteomes" id="UP000694380"/>
    </source>
</evidence>
<dbReference type="Pfam" id="PF12796">
    <property type="entry name" value="Ank_2"/>
    <property type="match status" value="2"/>
</dbReference>
<dbReference type="GO" id="GO:0035556">
    <property type="term" value="P:intracellular signal transduction"/>
    <property type="evidence" value="ECO:0007669"/>
    <property type="project" value="InterPro"/>
</dbReference>
<dbReference type="SMART" id="SM00969">
    <property type="entry name" value="SOCS_box"/>
    <property type="match status" value="1"/>
</dbReference>
<evidence type="ECO:0000259" key="6">
    <source>
        <dbReference type="PROSITE" id="PS50225"/>
    </source>
</evidence>
<dbReference type="AlphaFoldDB" id="A0A8C3FRT7"/>
<dbReference type="Pfam" id="PF00023">
    <property type="entry name" value="Ank"/>
    <property type="match status" value="2"/>
</dbReference>
<feature type="compositionally biased region" description="Polar residues" evidence="5">
    <location>
        <begin position="42"/>
        <end position="58"/>
    </location>
</feature>
<dbReference type="GO" id="GO:0016567">
    <property type="term" value="P:protein ubiquitination"/>
    <property type="evidence" value="ECO:0007669"/>
    <property type="project" value="UniProtKB-UniPathway"/>
</dbReference>
<dbReference type="Pfam" id="PF07525">
    <property type="entry name" value="SOCS_box"/>
    <property type="match status" value="1"/>
</dbReference>
<keyword evidence="3 4" id="KW-0040">ANK repeat</keyword>
<dbReference type="PROSITE" id="PS50330">
    <property type="entry name" value="UIM"/>
    <property type="match status" value="1"/>
</dbReference>
<dbReference type="InterPro" id="IPR003903">
    <property type="entry name" value="UIM_dom"/>
</dbReference>
<dbReference type="InterPro" id="IPR050745">
    <property type="entry name" value="Multifunctional_regulatory"/>
</dbReference>
<dbReference type="Proteomes" id="UP000694380">
    <property type="component" value="Unplaced"/>
</dbReference>
<feature type="repeat" description="ANK" evidence="4">
    <location>
        <begin position="263"/>
        <end position="295"/>
    </location>
</feature>
<dbReference type="PANTHER" id="PTHR24189">
    <property type="entry name" value="MYOTROPHIN"/>
    <property type="match status" value="1"/>
</dbReference>
<dbReference type="InterPro" id="IPR002110">
    <property type="entry name" value="Ankyrin_rpt"/>
</dbReference>
<feature type="repeat" description="ANK" evidence="4">
    <location>
        <begin position="296"/>
        <end position="328"/>
    </location>
</feature>
<feature type="repeat" description="ANK" evidence="4">
    <location>
        <begin position="328"/>
        <end position="360"/>
    </location>
</feature>
<reference evidence="7" key="2">
    <citation type="submission" date="2025-09" db="UniProtKB">
        <authorList>
            <consortium name="Ensembl"/>
        </authorList>
    </citation>
    <scope>IDENTIFICATION</scope>
</reference>
<evidence type="ECO:0000256" key="4">
    <source>
        <dbReference type="PROSITE-ProRule" id="PRU00023"/>
    </source>
</evidence>
<dbReference type="PROSITE" id="PS50297">
    <property type="entry name" value="ANK_REP_REGION"/>
    <property type="match status" value="5"/>
</dbReference>
<comment type="pathway">
    <text evidence="1">Protein modification; protein ubiquitination.</text>
</comment>
<evidence type="ECO:0000256" key="2">
    <source>
        <dbReference type="ARBA" id="ARBA00022737"/>
    </source>
</evidence>
<feature type="repeat" description="ANK" evidence="4">
    <location>
        <begin position="197"/>
        <end position="229"/>
    </location>
</feature>
<dbReference type="SUPFAM" id="SSF48403">
    <property type="entry name" value="Ankyrin repeat"/>
    <property type="match status" value="2"/>
</dbReference>
<evidence type="ECO:0000313" key="7">
    <source>
        <dbReference type="Ensembl" id="ENSCPBP00000011762.1"/>
    </source>
</evidence>
<sequence>MATKITATTNTQRETIGHEEYSLYSSMSEDELIQLAIEQSLTEDPSGQSAAQSHQKSVMTAPGEPPTLTRPCSHNPPHQINPWHRLAAQTGGQAPGSSWGVRRRYDGSLFITPQPVELDPVVEAIKEGDESALLNMMKSGKNLSEPNKDGWIPLHEAAYYGQVGCLKVLQRACERKNIEAVRMLVQYNADANHRCNRGWTALHEAVSRNDIEIIDILIKGGAKIESKNTYGITSLFVAAEGGQLDALRYLAKCGADINTQASDSASALYEACKNGHEKVVEFLLSQGADANKTNKDGLLPLHIASKKGNYEIVKMLLPVTSRTRVKRSGISPLHLAAERNNNDILEELIEAGYDVNTTLSFERARLYEDRRSTVLYFAVINNNIYATELLLQAGANPNIDLINPLLISIRHGCLKTMKLLLDHGANIDAYISSHPTTFPATIMFSMKYLSLLKFLMDLGCDADSCFKCQYGNGPHPVLDHRRDRLDDTPVNKQPNIVQFCDMVSAPEMNRWAGPIIDVLLDYVGNVQLCARLKEHIDSYEDWAVVKEKAEPPRPLAHLCRIKVRNVIGRNRITLIDTLPLPGRLIRYLQYDYSQ</sequence>
<dbReference type="Gene3D" id="1.25.40.20">
    <property type="entry name" value="Ankyrin repeat-containing domain"/>
    <property type="match status" value="3"/>
</dbReference>
<proteinExistence type="predicted"/>
<feature type="repeat" description="ANK" evidence="4">
    <location>
        <begin position="230"/>
        <end position="262"/>
    </location>
</feature>
<dbReference type="InterPro" id="IPR036770">
    <property type="entry name" value="Ankyrin_rpt-contain_sf"/>
</dbReference>
<feature type="domain" description="SOCS box" evidence="6">
    <location>
        <begin position="552"/>
        <end position="594"/>
    </location>
</feature>
<gene>
    <name evidence="7" type="primary">ASB2</name>
</gene>
<evidence type="ECO:0000256" key="1">
    <source>
        <dbReference type="ARBA" id="ARBA00004906"/>
    </source>
</evidence>
<evidence type="ECO:0000256" key="5">
    <source>
        <dbReference type="SAM" id="MobiDB-lite"/>
    </source>
</evidence>
<dbReference type="SMART" id="SM00253">
    <property type="entry name" value="SOCS"/>
    <property type="match status" value="1"/>
</dbReference>
<dbReference type="SUPFAM" id="SSF158235">
    <property type="entry name" value="SOCS box-like"/>
    <property type="match status" value="1"/>
</dbReference>
<reference evidence="7" key="1">
    <citation type="submission" date="2025-08" db="UniProtKB">
        <authorList>
            <consortium name="Ensembl"/>
        </authorList>
    </citation>
    <scope>IDENTIFICATION</scope>
</reference>
<evidence type="ECO:0000256" key="3">
    <source>
        <dbReference type="ARBA" id="ARBA00023043"/>
    </source>
</evidence>
<dbReference type="SMART" id="SM00248">
    <property type="entry name" value="ANK"/>
    <property type="match status" value="9"/>
</dbReference>
<dbReference type="PROSITE" id="PS50088">
    <property type="entry name" value="ANK_REPEAT"/>
    <property type="match status" value="6"/>
</dbReference>